<dbReference type="GO" id="GO:0002055">
    <property type="term" value="F:adenine binding"/>
    <property type="evidence" value="ECO:0007669"/>
    <property type="project" value="TreeGrafter"/>
</dbReference>
<evidence type="ECO:0000256" key="6">
    <source>
        <dbReference type="ARBA" id="ARBA00011893"/>
    </source>
</evidence>
<comment type="subcellular location">
    <subcellularLocation>
        <location evidence="3">Cytoplasm</location>
    </subcellularLocation>
</comment>
<evidence type="ECO:0000256" key="9">
    <source>
        <dbReference type="ARBA" id="ARBA00022676"/>
    </source>
</evidence>
<dbReference type="GO" id="GO:0003999">
    <property type="term" value="F:adenine phosphoribosyltransferase activity"/>
    <property type="evidence" value="ECO:0007669"/>
    <property type="project" value="UniProtKB-EC"/>
</dbReference>
<keyword evidence="8" id="KW-0963">Cytoplasm</keyword>
<evidence type="ECO:0000256" key="8">
    <source>
        <dbReference type="ARBA" id="ARBA00022490"/>
    </source>
</evidence>
<keyword evidence="11" id="KW-0660">Purine salvage</keyword>
<evidence type="ECO:0000256" key="2">
    <source>
        <dbReference type="ARBA" id="ARBA00003968"/>
    </source>
</evidence>
<keyword evidence="10 13" id="KW-0808">Transferase</keyword>
<dbReference type="PANTHER" id="PTHR32315:SF3">
    <property type="entry name" value="ADENINE PHOSPHORIBOSYLTRANSFERASE"/>
    <property type="match status" value="1"/>
</dbReference>
<evidence type="ECO:0000256" key="5">
    <source>
        <dbReference type="ARBA" id="ARBA00008391"/>
    </source>
</evidence>
<evidence type="ECO:0000256" key="11">
    <source>
        <dbReference type="ARBA" id="ARBA00022726"/>
    </source>
</evidence>
<reference evidence="13" key="1">
    <citation type="journal article" date="2017" name="Aquat. Toxicol.">
        <title>Spliced leader-based analyses reveal the effects of polycyclic aromatic hydrocarbons on gene expression in the copepod Pseudodiaptomus poplesia.</title>
        <authorList>
            <person name="Zhuang Y."/>
            <person name="Yang F."/>
            <person name="Xu D."/>
            <person name="Chen H."/>
            <person name="Zhang H."/>
            <person name="Liu G."/>
        </authorList>
    </citation>
    <scope>NUCLEOTIDE SEQUENCE</scope>
</reference>
<dbReference type="InterPro" id="IPR050054">
    <property type="entry name" value="UPRTase/APRTase"/>
</dbReference>
<organism evidence="13">
    <name type="scientific">Pseudodiaptomus poplesia</name>
    <dbReference type="NCBI Taxonomy" id="213370"/>
    <lineage>
        <taxon>Eukaryota</taxon>
        <taxon>Metazoa</taxon>
        <taxon>Ecdysozoa</taxon>
        <taxon>Arthropoda</taxon>
        <taxon>Crustacea</taxon>
        <taxon>Multicrustacea</taxon>
        <taxon>Hexanauplia</taxon>
        <taxon>Copepoda</taxon>
        <taxon>Calanoida</taxon>
        <taxon>Pseudodiaptomidae</taxon>
        <taxon>Pseudodiaptomus</taxon>
    </lineage>
</organism>
<evidence type="ECO:0000256" key="4">
    <source>
        <dbReference type="ARBA" id="ARBA00004659"/>
    </source>
</evidence>
<dbReference type="InterPro" id="IPR000836">
    <property type="entry name" value="PRTase_dom"/>
</dbReference>
<dbReference type="HAMAP" id="MF_00004">
    <property type="entry name" value="Aden_phosphoribosyltr"/>
    <property type="match status" value="1"/>
</dbReference>
<dbReference type="Pfam" id="PF00156">
    <property type="entry name" value="Pribosyltran"/>
    <property type="match status" value="1"/>
</dbReference>
<feature type="domain" description="Phosphoribosyltransferase" evidence="12">
    <location>
        <begin position="63"/>
        <end position="166"/>
    </location>
</feature>
<dbReference type="GO" id="GO:0044209">
    <property type="term" value="P:AMP salvage"/>
    <property type="evidence" value="ECO:0007669"/>
    <property type="project" value="UniProtKB-UniPathway"/>
</dbReference>
<keyword evidence="9 13" id="KW-0328">Glycosyltransferase</keyword>
<dbReference type="PANTHER" id="PTHR32315">
    <property type="entry name" value="ADENINE PHOSPHORIBOSYLTRANSFERASE"/>
    <property type="match status" value="1"/>
</dbReference>
<dbReference type="GO" id="GO:0016208">
    <property type="term" value="F:AMP binding"/>
    <property type="evidence" value="ECO:0007669"/>
    <property type="project" value="TreeGrafter"/>
</dbReference>
<comment type="catalytic activity">
    <reaction evidence="1">
        <text>AMP + diphosphate = 5-phospho-alpha-D-ribose 1-diphosphate + adenine</text>
        <dbReference type="Rhea" id="RHEA:16609"/>
        <dbReference type="ChEBI" id="CHEBI:16708"/>
        <dbReference type="ChEBI" id="CHEBI:33019"/>
        <dbReference type="ChEBI" id="CHEBI:58017"/>
        <dbReference type="ChEBI" id="CHEBI:456215"/>
        <dbReference type="EC" id="2.4.2.7"/>
    </reaction>
</comment>
<dbReference type="Gene3D" id="3.40.50.2020">
    <property type="match status" value="1"/>
</dbReference>
<dbReference type="FunFam" id="3.40.50.2020:FF:000021">
    <property type="entry name" value="Adenine phosphoribosyltransferase"/>
    <property type="match status" value="1"/>
</dbReference>
<dbReference type="InterPro" id="IPR029057">
    <property type="entry name" value="PRTase-like"/>
</dbReference>
<dbReference type="InterPro" id="IPR005764">
    <property type="entry name" value="Ade_phspho_trans"/>
</dbReference>
<evidence type="ECO:0000259" key="12">
    <source>
        <dbReference type="Pfam" id="PF00156"/>
    </source>
</evidence>
<evidence type="ECO:0000256" key="3">
    <source>
        <dbReference type="ARBA" id="ARBA00004496"/>
    </source>
</evidence>
<evidence type="ECO:0000313" key="13">
    <source>
        <dbReference type="EMBL" id="AQS22582.1"/>
    </source>
</evidence>
<dbReference type="GO" id="GO:0006168">
    <property type="term" value="P:adenine salvage"/>
    <property type="evidence" value="ECO:0007669"/>
    <property type="project" value="InterPro"/>
</dbReference>
<evidence type="ECO:0000256" key="10">
    <source>
        <dbReference type="ARBA" id="ARBA00022679"/>
    </source>
</evidence>
<dbReference type="GO" id="GO:0006166">
    <property type="term" value="P:purine ribonucleoside salvage"/>
    <property type="evidence" value="ECO:0007669"/>
    <property type="project" value="UniProtKB-KW"/>
</dbReference>
<accession>A0A1S6GL48</accession>
<dbReference type="EC" id="2.4.2.7" evidence="6"/>
<name>A0A1S6GL48_9MAXI</name>
<evidence type="ECO:0000256" key="7">
    <source>
        <dbReference type="ARBA" id="ARBA00017366"/>
    </source>
</evidence>
<evidence type="ECO:0000256" key="1">
    <source>
        <dbReference type="ARBA" id="ARBA00000868"/>
    </source>
</evidence>
<dbReference type="AlphaFoldDB" id="A0A1S6GL48"/>
<dbReference type="UniPathway" id="UPA00588">
    <property type="reaction ID" value="UER00646"/>
</dbReference>
<dbReference type="SUPFAM" id="SSF53271">
    <property type="entry name" value="PRTase-like"/>
    <property type="match status" value="1"/>
</dbReference>
<proteinExistence type="evidence at transcript level"/>
<protein>
    <recommendedName>
        <fullName evidence="7">Adenine phosphoribosyltransferase</fullName>
        <ecNumber evidence="6">2.4.2.7</ecNumber>
    </recommendedName>
</protein>
<dbReference type="NCBIfam" id="NF002636">
    <property type="entry name" value="PRK02304.1-5"/>
    <property type="match status" value="1"/>
</dbReference>
<comment type="similarity">
    <text evidence="5">Belongs to the purine/pyrimidine phosphoribosyltransferase family.</text>
</comment>
<comment type="pathway">
    <text evidence="4">Purine metabolism; AMP biosynthesis via salvage pathway; AMP from adenine: step 1/1.</text>
</comment>
<dbReference type="GO" id="GO:0005737">
    <property type="term" value="C:cytoplasm"/>
    <property type="evidence" value="ECO:0007669"/>
    <property type="project" value="UniProtKB-SubCell"/>
</dbReference>
<dbReference type="EMBL" id="KY314148">
    <property type="protein sequence ID" value="AQS22582.1"/>
    <property type="molecule type" value="mRNA"/>
</dbReference>
<comment type="function">
    <text evidence="2">Catalyzes a salvage reaction resulting in the formation of AMP, that is energically less costly than de novo synthesis.</text>
</comment>
<dbReference type="CDD" id="cd06223">
    <property type="entry name" value="PRTases_typeI"/>
    <property type="match status" value="1"/>
</dbReference>
<sequence>MAQPNENVEPSNDSLKKTVVDAIEEYEDFPKPGIKFLDIFSVYRSKPAHEAFSLLLERYAVSVKNSIDAVVGLDSRGFLIGPLIARTIGKPFVPIRKKGKLPGPCHTVKYSLEYGTAEMEIQTTALQKNANVLVVDDLLATGGTLEAACKLIKSCECNVFTCWVAIELVALEGRKLVSSPVESLLQL</sequence>